<feature type="transmembrane region" description="Helical" evidence="11">
    <location>
        <begin position="125"/>
        <end position="143"/>
    </location>
</feature>
<accession>A0A194S818</accession>
<evidence type="ECO:0000256" key="4">
    <source>
        <dbReference type="ARBA" id="ARBA00022617"/>
    </source>
</evidence>
<evidence type="ECO:0000313" key="13">
    <source>
        <dbReference type="EMBL" id="KPV76737.1"/>
    </source>
</evidence>
<dbReference type="OMA" id="AEVIWTH"/>
<evidence type="ECO:0000256" key="5">
    <source>
        <dbReference type="ARBA" id="ARBA00022692"/>
    </source>
</evidence>
<dbReference type="PANTHER" id="PTHR15422:SF45">
    <property type="entry name" value="CYTOCHROME B561 DOMAIN-CONTAINING PROTEIN"/>
    <property type="match status" value="1"/>
</dbReference>
<name>A0A194S818_RHOGW</name>
<dbReference type="AlphaFoldDB" id="A0A194S818"/>
<keyword evidence="8 11" id="KW-1133">Transmembrane helix</keyword>
<organism evidence="13 14">
    <name type="scientific">Rhodotorula graminis (strain WP1)</name>
    <dbReference type="NCBI Taxonomy" id="578459"/>
    <lineage>
        <taxon>Eukaryota</taxon>
        <taxon>Fungi</taxon>
        <taxon>Dikarya</taxon>
        <taxon>Basidiomycota</taxon>
        <taxon>Pucciniomycotina</taxon>
        <taxon>Microbotryomycetes</taxon>
        <taxon>Sporidiobolales</taxon>
        <taxon>Sporidiobolaceae</taxon>
        <taxon>Rhodotorula</taxon>
    </lineage>
</organism>
<dbReference type="Proteomes" id="UP000053890">
    <property type="component" value="Unassembled WGS sequence"/>
</dbReference>
<evidence type="ECO:0000256" key="7">
    <source>
        <dbReference type="ARBA" id="ARBA00022982"/>
    </source>
</evidence>
<evidence type="ECO:0000256" key="9">
    <source>
        <dbReference type="ARBA" id="ARBA00023004"/>
    </source>
</evidence>
<feature type="transmembrane region" description="Helical" evidence="11">
    <location>
        <begin position="54"/>
        <end position="78"/>
    </location>
</feature>
<dbReference type="PANTHER" id="PTHR15422">
    <property type="entry name" value="OS05G0565100 PROTEIN"/>
    <property type="match status" value="1"/>
</dbReference>
<dbReference type="InterPro" id="IPR045150">
    <property type="entry name" value="CYB561D1/2"/>
</dbReference>
<protein>
    <recommendedName>
        <fullName evidence="12">Cytochrome b561 domain-containing protein</fullName>
    </recommendedName>
</protein>
<keyword evidence="4" id="KW-0349">Heme</keyword>
<comment type="subcellular location">
    <subcellularLocation>
        <location evidence="2">Membrane</location>
        <topology evidence="2">Multi-pass membrane protein</topology>
    </subcellularLocation>
</comment>
<feature type="transmembrane region" description="Helical" evidence="11">
    <location>
        <begin position="84"/>
        <end position="105"/>
    </location>
</feature>
<evidence type="ECO:0000259" key="12">
    <source>
        <dbReference type="PROSITE" id="PS50939"/>
    </source>
</evidence>
<evidence type="ECO:0000256" key="8">
    <source>
        <dbReference type="ARBA" id="ARBA00022989"/>
    </source>
</evidence>
<reference evidence="13 14" key="1">
    <citation type="journal article" date="2015" name="Front. Microbiol.">
        <title>Genome sequence of the plant growth promoting endophytic yeast Rhodotorula graminis WP1.</title>
        <authorList>
            <person name="Firrincieli A."/>
            <person name="Otillar R."/>
            <person name="Salamov A."/>
            <person name="Schmutz J."/>
            <person name="Khan Z."/>
            <person name="Redman R.S."/>
            <person name="Fleck N.D."/>
            <person name="Lindquist E."/>
            <person name="Grigoriev I.V."/>
            <person name="Doty S.L."/>
        </authorList>
    </citation>
    <scope>NUCLEOTIDE SEQUENCE [LARGE SCALE GENOMIC DNA]</scope>
    <source>
        <strain evidence="13 14">WP1</strain>
    </source>
</reference>
<keyword evidence="9" id="KW-0408">Iron</keyword>
<feature type="non-terminal residue" evidence="13">
    <location>
        <position position="215"/>
    </location>
</feature>
<keyword evidence="6" id="KW-0479">Metal-binding</keyword>
<dbReference type="Gene3D" id="1.20.120.1770">
    <property type="match status" value="1"/>
</dbReference>
<keyword evidence="7" id="KW-0249">Electron transport</keyword>
<feature type="domain" description="Cytochrome b561" evidence="12">
    <location>
        <begin position="54"/>
        <end position="215"/>
    </location>
</feature>
<evidence type="ECO:0000256" key="6">
    <source>
        <dbReference type="ARBA" id="ARBA00022723"/>
    </source>
</evidence>
<dbReference type="GO" id="GO:0140575">
    <property type="term" value="F:transmembrane monodehydroascorbate reductase activity"/>
    <property type="evidence" value="ECO:0007669"/>
    <property type="project" value="InterPro"/>
</dbReference>
<dbReference type="GO" id="GO:0016020">
    <property type="term" value="C:membrane"/>
    <property type="evidence" value="ECO:0007669"/>
    <property type="project" value="UniProtKB-SubCell"/>
</dbReference>
<comment type="cofactor">
    <cofactor evidence="1">
        <name>heme b</name>
        <dbReference type="ChEBI" id="CHEBI:60344"/>
    </cofactor>
</comment>
<keyword evidence="3" id="KW-0813">Transport</keyword>
<sequence>MPASTDTAGLHSDLERTPLLATRASHDAMAPSHPSVDHHAAPPGALSLIANSSFAGVAALVAQAGLALAGLTLAEVIWTHPAGLFSYHPSLQTLAVLGFIEGILLLQPQPSTAAHKKKGLQVHQVFQYTSAVAIAAGAAFIVYNKAAHGAKHIQTWHATFGLITLALISAQIIFGALVVYAPLQKLLGGQAKAKQLWKYHRISGYLTLFGLVLTP</sequence>
<dbReference type="PROSITE" id="PS50939">
    <property type="entry name" value="CYTOCHROME_B561"/>
    <property type="match status" value="1"/>
</dbReference>
<keyword evidence="10 11" id="KW-0472">Membrane</keyword>
<dbReference type="GO" id="GO:0046872">
    <property type="term" value="F:metal ion binding"/>
    <property type="evidence" value="ECO:0007669"/>
    <property type="project" value="UniProtKB-KW"/>
</dbReference>
<dbReference type="EMBL" id="KQ474075">
    <property type="protein sequence ID" value="KPV76737.1"/>
    <property type="molecule type" value="Genomic_DNA"/>
</dbReference>
<feature type="transmembrane region" description="Helical" evidence="11">
    <location>
        <begin position="155"/>
        <end position="183"/>
    </location>
</feature>
<keyword evidence="14" id="KW-1185">Reference proteome</keyword>
<evidence type="ECO:0000256" key="1">
    <source>
        <dbReference type="ARBA" id="ARBA00001970"/>
    </source>
</evidence>
<evidence type="ECO:0000256" key="3">
    <source>
        <dbReference type="ARBA" id="ARBA00022448"/>
    </source>
</evidence>
<dbReference type="Pfam" id="PF03188">
    <property type="entry name" value="Cytochrom_B561"/>
    <property type="match status" value="1"/>
</dbReference>
<evidence type="ECO:0000256" key="10">
    <source>
        <dbReference type="ARBA" id="ARBA00023136"/>
    </source>
</evidence>
<dbReference type="InterPro" id="IPR006593">
    <property type="entry name" value="Cyt_b561/ferric_Rdtase_TM"/>
</dbReference>
<keyword evidence="5 11" id="KW-0812">Transmembrane</keyword>
<evidence type="ECO:0000256" key="2">
    <source>
        <dbReference type="ARBA" id="ARBA00004141"/>
    </source>
</evidence>
<evidence type="ECO:0000256" key="11">
    <source>
        <dbReference type="SAM" id="Phobius"/>
    </source>
</evidence>
<evidence type="ECO:0000313" key="14">
    <source>
        <dbReference type="Proteomes" id="UP000053890"/>
    </source>
</evidence>
<gene>
    <name evidence="13" type="ORF">RHOBADRAFT_51735</name>
</gene>
<proteinExistence type="predicted"/>